<comment type="caution">
    <text evidence="2">The sequence shown here is derived from an EMBL/GenBank/DDBJ whole genome shotgun (WGS) entry which is preliminary data.</text>
</comment>
<name>A0ABU5VRV0_9BACT</name>
<feature type="transmembrane region" description="Helical" evidence="1">
    <location>
        <begin position="103"/>
        <end position="121"/>
    </location>
</feature>
<evidence type="ECO:0000313" key="3">
    <source>
        <dbReference type="Proteomes" id="UP001302274"/>
    </source>
</evidence>
<protein>
    <submittedName>
        <fullName evidence="2">Uncharacterized protein</fullName>
    </submittedName>
</protein>
<dbReference type="EMBL" id="JAYGJQ010000001">
    <property type="protein sequence ID" value="MEA9355783.1"/>
    <property type="molecule type" value="Genomic_DNA"/>
</dbReference>
<keyword evidence="3" id="KW-1185">Reference proteome</keyword>
<organism evidence="2 3">
    <name type="scientific">Bacteriovorax antarcticus</name>
    <dbReference type="NCBI Taxonomy" id="3088717"/>
    <lineage>
        <taxon>Bacteria</taxon>
        <taxon>Pseudomonadati</taxon>
        <taxon>Bdellovibrionota</taxon>
        <taxon>Bacteriovoracia</taxon>
        <taxon>Bacteriovoracales</taxon>
        <taxon>Bacteriovoracaceae</taxon>
        <taxon>Bacteriovorax</taxon>
    </lineage>
</organism>
<evidence type="ECO:0000313" key="2">
    <source>
        <dbReference type="EMBL" id="MEA9355783.1"/>
    </source>
</evidence>
<keyword evidence="1" id="KW-1133">Transmembrane helix</keyword>
<dbReference type="Proteomes" id="UP001302274">
    <property type="component" value="Unassembled WGS sequence"/>
</dbReference>
<gene>
    <name evidence="2" type="ORF">SHI21_06210</name>
</gene>
<keyword evidence="1" id="KW-0472">Membrane</keyword>
<reference evidence="2 3" key="1">
    <citation type="submission" date="2023-11" db="EMBL/GenBank/DDBJ databases">
        <title>A Novel Polar Bacteriovorax (B. antarcticus) Isolated from the Biocrust in Antarctica.</title>
        <authorList>
            <person name="Mun W."/>
            <person name="Choi S.Y."/>
            <person name="Mitchell R.J."/>
        </authorList>
    </citation>
    <scope>NUCLEOTIDE SEQUENCE [LARGE SCALE GENOMIC DNA]</scope>
    <source>
        <strain evidence="2 3">PP10</strain>
    </source>
</reference>
<keyword evidence="1" id="KW-0812">Transmembrane</keyword>
<evidence type="ECO:0000256" key="1">
    <source>
        <dbReference type="SAM" id="Phobius"/>
    </source>
</evidence>
<feature type="transmembrane region" description="Helical" evidence="1">
    <location>
        <begin position="28"/>
        <end position="45"/>
    </location>
</feature>
<accession>A0ABU5VRV0</accession>
<dbReference type="RefSeq" id="WP_323575414.1">
    <property type="nucleotide sequence ID" value="NZ_JAYGJQ010000001.1"/>
</dbReference>
<sequence length="122" mass="13322">MKVFLIKLTAFYLSCLLCYTLQTSLGFSPVLSAALIGFIGSFYWFSSKVERSGIHAVIYAGSFAGMASPEYLSGFGHIFIISLVGTSLYLWSKPHLSGFGGKLGTVAFISTMLMMIILRNLK</sequence>
<proteinExistence type="predicted"/>